<dbReference type="InterPro" id="IPR011067">
    <property type="entry name" value="Plasmid_toxin/cell-grow_inhib"/>
</dbReference>
<keyword evidence="3" id="KW-0378">Hydrolase</keyword>
<dbReference type="Proteomes" id="UP000676511">
    <property type="component" value="Chromosome"/>
</dbReference>
<comment type="function">
    <text evidence="3">Toxic component of a type II toxin-antitoxin (TA) system.</text>
</comment>
<dbReference type="PIRSF" id="PIRSF033490">
    <property type="entry name" value="MazF"/>
    <property type="match status" value="1"/>
</dbReference>
<dbReference type="EMBL" id="CP072329">
    <property type="protein sequence ID" value="QUB39792.1"/>
    <property type="molecule type" value="Genomic_DNA"/>
</dbReference>
<protein>
    <recommendedName>
        <fullName evidence="3">mRNA interferase</fullName>
        <ecNumber evidence="3">3.1.-.-</ecNumber>
    </recommendedName>
</protein>
<dbReference type="SUPFAM" id="SSF50118">
    <property type="entry name" value="Cell growth inhibitor/plasmid maintenance toxic component"/>
    <property type="match status" value="1"/>
</dbReference>
<keyword evidence="3" id="KW-0540">Nuclease</keyword>
<dbReference type="RefSeq" id="WP_200771901.1">
    <property type="nucleotide sequence ID" value="NZ_CP072329.1"/>
</dbReference>
<evidence type="ECO:0000313" key="5">
    <source>
        <dbReference type="EMBL" id="QUB39792.1"/>
    </source>
</evidence>
<keyword evidence="3" id="KW-0255">Endonuclease</keyword>
<comment type="similarity">
    <text evidence="1 3">Belongs to the PemK/MazF family.</text>
</comment>
<dbReference type="GO" id="GO:0004521">
    <property type="term" value="F:RNA endonuclease activity"/>
    <property type="evidence" value="ECO:0007669"/>
    <property type="project" value="TreeGrafter"/>
</dbReference>
<sequence>MCKRGDIYYVDFGNQKNSHIQQGIRPAIVVSNNKANDHSHLVTVVPLTKQVQKKKHLPTHVYLPKKVFKGLKWSSLVLAEQVLTVDKFQLKNKVLTIREEAWLVRIDRALRVQIGV</sequence>
<evidence type="ECO:0000256" key="1">
    <source>
        <dbReference type="ARBA" id="ARBA00007521"/>
    </source>
</evidence>
<evidence type="ECO:0000256" key="3">
    <source>
        <dbReference type="PIRNR" id="PIRNR033490"/>
    </source>
</evidence>
<dbReference type="AlphaFoldDB" id="A0A9X1BAK3"/>
<dbReference type="GO" id="GO:0016787">
    <property type="term" value="F:hydrolase activity"/>
    <property type="evidence" value="ECO:0007669"/>
    <property type="project" value="UniProtKB-KW"/>
</dbReference>
<reference evidence="5 6" key="2">
    <citation type="submission" date="2021-03" db="EMBL/GenBank/DDBJ databases">
        <title>Human Oral Microbial Genomes.</title>
        <authorList>
            <person name="Johnston C.D."/>
            <person name="Chen T."/>
            <person name="Dewhirst F.E."/>
        </authorList>
    </citation>
    <scope>NUCLEOTIDE SEQUENCE [LARGE SCALE GENOMIC DNA]</scope>
    <source>
        <strain evidence="5 6">CCUG 66490</strain>
    </source>
</reference>
<evidence type="ECO:0000313" key="4">
    <source>
        <dbReference type="EMBL" id="MBK4778728.1"/>
    </source>
</evidence>
<dbReference type="EMBL" id="MRXX01000001">
    <property type="protein sequence ID" value="MBK4778728.1"/>
    <property type="molecule type" value="Genomic_DNA"/>
</dbReference>
<keyword evidence="2" id="KW-1277">Toxin-antitoxin system</keyword>
<proteinExistence type="inferred from homology"/>
<dbReference type="GO" id="GO:0016075">
    <property type="term" value="P:rRNA catabolic process"/>
    <property type="evidence" value="ECO:0007669"/>
    <property type="project" value="TreeGrafter"/>
</dbReference>
<dbReference type="Gene3D" id="2.30.30.110">
    <property type="match status" value="1"/>
</dbReference>
<accession>A0A9X1BAK3</accession>
<keyword evidence="6" id="KW-1185">Reference proteome</keyword>
<dbReference type="GO" id="GO:0006402">
    <property type="term" value="P:mRNA catabolic process"/>
    <property type="evidence" value="ECO:0007669"/>
    <property type="project" value="TreeGrafter"/>
</dbReference>
<reference evidence="4" key="1">
    <citation type="submission" date="2016-12" db="EMBL/GenBank/DDBJ databases">
        <title>Draft genome of Streptococcus lactarius CCUG 66490T type strain.</title>
        <authorList>
            <person name="Salva-Serra F."/>
            <person name="Engstrom-Jakobsson H."/>
            <person name="Thorell K."/>
            <person name="Gomila M."/>
            <person name="Gonzales-Siles L."/>
            <person name="Busquets A."/>
            <person name="Jaen-Luchoro D."/>
            <person name="Karlsson R."/>
            <person name="Kristiansson E."/>
            <person name="Moore E."/>
        </authorList>
    </citation>
    <scope>NUCLEOTIDE SEQUENCE</scope>
    <source>
        <strain evidence="4">CCUG 66490</strain>
    </source>
</reference>
<name>A0A9X1BAK3_9STRE</name>
<evidence type="ECO:0000256" key="2">
    <source>
        <dbReference type="ARBA" id="ARBA00022649"/>
    </source>
</evidence>
<dbReference type="PANTHER" id="PTHR33988">
    <property type="entry name" value="ENDORIBONUCLEASE MAZF-RELATED"/>
    <property type="match status" value="1"/>
</dbReference>
<evidence type="ECO:0000313" key="6">
    <source>
        <dbReference type="Proteomes" id="UP000676511"/>
    </source>
</evidence>
<dbReference type="EC" id="3.1.-.-" evidence="3"/>
<dbReference type="InterPro" id="IPR003477">
    <property type="entry name" value="PemK-like"/>
</dbReference>
<gene>
    <name evidence="4" type="ORF">BTU61_00685</name>
    <name evidence="5" type="ORF">J4854_04935</name>
</gene>
<dbReference type="GO" id="GO:0003677">
    <property type="term" value="F:DNA binding"/>
    <property type="evidence" value="ECO:0007669"/>
    <property type="project" value="InterPro"/>
</dbReference>
<organism evidence="4 7">
    <name type="scientific">Streptococcus lactarius</name>
    <dbReference type="NCBI Taxonomy" id="684066"/>
    <lineage>
        <taxon>Bacteria</taxon>
        <taxon>Bacillati</taxon>
        <taxon>Bacillota</taxon>
        <taxon>Bacilli</taxon>
        <taxon>Lactobacillales</taxon>
        <taxon>Streptococcaceae</taxon>
        <taxon>Streptococcus</taxon>
    </lineage>
</organism>
<dbReference type="Proteomes" id="UP001138780">
    <property type="component" value="Unassembled WGS sequence"/>
</dbReference>
<evidence type="ECO:0000313" key="7">
    <source>
        <dbReference type="Proteomes" id="UP001138780"/>
    </source>
</evidence>
<dbReference type="Pfam" id="PF02452">
    <property type="entry name" value="PemK_toxin"/>
    <property type="match status" value="1"/>
</dbReference>